<keyword evidence="6 8" id="KW-0408">Iron</keyword>
<evidence type="ECO:0000256" key="8">
    <source>
        <dbReference type="PIRSR" id="PIRSR602403-1"/>
    </source>
</evidence>
<keyword evidence="10" id="KW-1185">Reference proteome</keyword>
<dbReference type="Gene3D" id="1.10.630.10">
    <property type="entry name" value="Cytochrome P450"/>
    <property type="match status" value="1"/>
</dbReference>
<protein>
    <recommendedName>
        <fullName evidence="11">Pisatin demethylase</fullName>
    </recommendedName>
</protein>
<dbReference type="PANTHER" id="PTHR24305">
    <property type="entry name" value="CYTOCHROME P450"/>
    <property type="match status" value="1"/>
</dbReference>
<dbReference type="InterPro" id="IPR002403">
    <property type="entry name" value="Cyt_P450_E_grp-IV"/>
</dbReference>
<dbReference type="OrthoDB" id="1470350at2759"/>
<dbReference type="GO" id="GO:0016705">
    <property type="term" value="F:oxidoreductase activity, acting on paired donors, with incorporation or reduction of molecular oxygen"/>
    <property type="evidence" value="ECO:0007669"/>
    <property type="project" value="InterPro"/>
</dbReference>
<keyword evidence="7" id="KW-0503">Monooxygenase</keyword>
<evidence type="ECO:0000256" key="3">
    <source>
        <dbReference type="ARBA" id="ARBA00010617"/>
    </source>
</evidence>
<dbReference type="AlphaFoldDB" id="A0A084AT19"/>
<evidence type="ECO:0000256" key="6">
    <source>
        <dbReference type="ARBA" id="ARBA00023004"/>
    </source>
</evidence>
<name>A0A084AT19_STACB</name>
<comment type="similarity">
    <text evidence="3">Belongs to the cytochrome P450 family.</text>
</comment>
<dbReference type="GO" id="GO:0005506">
    <property type="term" value="F:iron ion binding"/>
    <property type="evidence" value="ECO:0007669"/>
    <property type="project" value="InterPro"/>
</dbReference>
<evidence type="ECO:0008006" key="11">
    <source>
        <dbReference type="Google" id="ProtNLM"/>
    </source>
</evidence>
<evidence type="ECO:0000256" key="1">
    <source>
        <dbReference type="ARBA" id="ARBA00001971"/>
    </source>
</evidence>
<dbReference type="EMBL" id="KL648579">
    <property type="protein sequence ID" value="KEY68448.1"/>
    <property type="molecule type" value="Genomic_DNA"/>
</dbReference>
<dbReference type="GO" id="GO:0020037">
    <property type="term" value="F:heme binding"/>
    <property type="evidence" value="ECO:0007669"/>
    <property type="project" value="InterPro"/>
</dbReference>
<keyword evidence="4 8" id="KW-0349">Heme</keyword>
<gene>
    <name evidence="9" type="ORF">S7711_01222</name>
</gene>
<keyword evidence="7" id="KW-0560">Oxidoreductase</keyword>
<dbReference type="PANTHER" id="PTHR24305:SF168">
    <property type="entry name" value="P450, PUTATIVE (EUROFUNG)-RELATED"/>
    <property type="match status" value="1"/>
</dbReference>
<reference evidence="9 10" key="1">
    <citation type="journal article" date="2014" name="BMC Genomics">
        <title>Comparative genome sequencing reveals chemotype-specific gene clusters in the toxigenic black mold Stachybotrys.</title>
        <authorList>
            <person name="Semeiks J."/>
            <person name="Borek D."/>
            <person name="Otwinowski Z."/>
            <person name="Grishin N.V."/>
        </authorList>
    </citation>
    <scope>NUCLEOTIDE SEQUENCE [LARGE SCALE GENOMIC DNA]</scope>
    <source>
        <strain evidence="10">CBS 109288 / IBT 7711</strain>
    </source>
</reference>
<keyword evidence="5 8" id="KW-0479">Metal-binding</keyword>
<evidence type="ECO:0000256" key="2">
    <source>
        <dbReference type="ARBA" id="ARBA00004685"/>
    </source>
</evidence>
<organism evidence="9 10">
    <name type="scientific">Stachybotrys chartarum (strain CBS 109288 / IBT 7711)</name>
    <name type="common">Toxic black mold</name>
    <name type="synonym">Stilbospora chartarum</name>
    <dbReference type="NCBI Taxonomy" id="1280523"/>
    <lineage>
        <taxon>Eukaryota</taxon>
        <taxon>Fungi</taxon>
        <taxon>Dikarya</taxon>
        <taxon>Ascomycota</taxon>
        <taxon>Pezizomycotina</taxon>
        <taxon>Sordariomycetes</taxon>
        <taxon>Hypocreomycetidae</taxon>
        <taxon>Hypocreales</taxon>
        <taxon>Stachybotryaceae</taxon>
        <taxon>Stachybotrys</taxon>
    </lineage>
</organism>
<evidence type="ECO:0000256" key="5">
    <source>
        <dbReference type="ARBA" id="ARBA00022723"/>
    </source>
</evidence>
<evidence type="ECO:0000313" key="10">
    <source>
        <dbReference type="Proteomes" id="UP000028045"/>
    </source>
</evidence>
<evidence type="ECO:0000313" key="9">
    <source>
        <dbReference type="EMBL" id="KEY68448.1"/>
    </source>
</evidence>
<evidence type="ECO:0000256" key="7">
    <source>
        <dbReference type="ARBA" id="ARBA00023033"/>
    </source>
</evidence>
<evidence type="ECO:0000256" key="4">
    <source>
        <dbReference type="ARBA" id="ARBA00022617"/>
    </source>
</evidence>
<dbReference type="CDD" id="cd11060">
    <property type="entry name" value="CYP57A1-like"/>
    <property type="match status" value="1"/>
</dbReference>
<dbReference type="Proteomes" id="UP000028045">
    <property type="component" value="Unassembled WGS sequence"/>
</dbReference>
<feature type="binding site" description="axial binding residue" evidence="8">
    <location>
        <position position="450"/>
    </location>
    <ligand>
        <name>heme</name>
        <dbReference type="ChEBI" id="CHEBI:30413"/>
    </ligand>
    <ligandPart>
        <name>Fe</name>
        <dbReference type="ChEBI" id="CHEBI:18248"/>
    </ligandPart>
</feature>
<dbReference type="PRINTS" id="PR00385">
    <property type="entry name" value="P450"/>
</dbReference>
<dbReference type="GO" id="GO:0004497">
    <property type="term" value="F:monooxygenase activity"/>
    <property type="evidence" value="ECO:0007669"/>
    <property type="project" value="UniProtKB-KW"/>
</dbReference>
<comment type="cofactor">
    <cofactor evidence="1 8">
        <name>heme</name>
        <dbReference type="ChEBI" id="CHEBI:30413"/>
    </cofactor>
</comment>
<accession>A0A084AT19</accession>
<dbReference type="Pfam" id="PF00067">
    <property type="entry name" value="p450"/>
    <property type="match status" value="1"/>
</dbReference>
<proteinExistence type="inferred from homology"/>
<dbReference type="HOGENOM" id="CLU_001570_14_0_1"/>
<dbReference type="PRINTS" id="PR00465">
    <property type="entry name" value="EP450IV"/>
</dbReference>
<dbReference type="InterPro" id="IPR001128">
    <property type="entry name" value="Cyt_P450"/>
</dbReference>
<dbReference type="InterPro" id="IPR036396">
    <property type="entry name" value="Cyt_P450_sf"/>
</dbReference>
<comment type="pathway">
    <text evidence="2">Mycotoxin biosynthesis.</text>
</comment>
<dbReference type="SUPFAM" id="SSF48264">
    <property type="entry name" value="Cytochrome P450"/>
    <property type="match status" value="1"/>
</dbReference>
<dbReference type="InterPro" id="IPR050121">
    <property type="entry name" value="Cytochrome_P450_monoxygenase"/>
</dbReference>
<sequence length="606" mass="67450">MTLLPDLQGLSHRAWLTYTGAAILLCLGIRKIHLWYRLRHIPGPSSAAWSIWWQLSGALGGQYHERLKEAADEYGPLVRIGPNELLSTDPDVVRHMAAVRGTYTKGAFYTSGKITPGVDNVVSQRDEVKHKAMRAKMASGFSGKENEGFGFEAGLNRQLLNFLGLIDRKYISTEHDTRPVDFAEKTQFFALDAIGDISFGKPFGYLAEDEDLYDYNKINASSLPIMNIVSVLPWLINLIHTWPLRTVMPSQGDQVGFGRLMSFAAEIVDKRLHPLATPAQDMMQAHINNGMTREELIQQVFLSIVAGSNSTAQTLRMTILSLITTPTSYASLVAEIQQATTSVSCPITWAQAQELPYLRAVVREGLRLWPPVAGLGFKLVPPEGDHLSGYFVPGGTQVGQGFHGLGRSKAVWGEDANTFRPERWLVANEEELRRMVAAVDTHFGAGKYSCLGKPIALMELHNAVFEVSTSKPPRHDSIRPDTIEADEAVRLCPPQPRTPHQDADVRLPLRLRLLGQDNETQGLVGAVLGTPAFALGTKLQKEVVTESTITHDGIPPSYMHTFRRRVSYRDTPREVENTSCEHPAPPCHGFYFRVMLYTHFTRPQYT</sequence>